<dbReference type="GO" id="GO:0000155">
    <property type="term" value="F:phosphorelay sensor kinase activity"/>
    <property type="evidence" value="ECO:0007669"/>
    <property type="project" value="InterPro"/>
</dbReference>
<organism evidence="3 4">
    <name type="scientific">Rubrivivax rivuli</name>
    <dbReference type="NCBI Taxonomy" id="1862385"/>
    <lineage>
        <taxon>Bacteria</taxon>
        <taxon>Pseudomonadati</taxon>
        <taxon>Pseudomonadota</taxon>
        <taxon>Betaproteobacteria</taxon>
        <taxon>Burkholderiales</taxon>
        <taxon>Sphaerotilaceae</taxon>
        <taxon>Rubrivivax</taxon>
    </lineage>
</organism>
<dbReference type="InterPro" id="IPR036890">
    <property type="entry name" value="HATPase_C_sf"/>
</dbReference>
<dbReference type="InterPro" id="IPR010559">
    <property type="entry name" value="Sig_transdc_His_kin_internal"/>
</dbReference>
<gene>
    <name evidence="3" type="ORF">EOE66_17255</name>
</gene>
<keyword evidence="1" id="KW-0812">Transmembrane</keyword>
<evidence type="ECO:0000259" key="2">
    <source>
        <dbReference type="Pfam" id="PF06580"/>
    </source>
</evidence>
<dbReference type="Pfam" id="PF06580">
    <property type="entry name" value="His_kinase"/>
    <property type="match status" value="1"/>
</dbReference>
<feature type="domain" description="Signal transduction histidine kinase internal region" evidence="2">
    <location>
        <begin position="181"/>
        <end position="262"/>
    </location>
</feature>
<feature type="transmembrane region" description="Helical" evidence="1">
    <location>
        <begin position="141"/>
        <end position="161"/>
    </location>
</feature>
<dbReference type="EMBL" id="SACR01000005">
    <property type="protein sequence ID" value="RVU44419.1"/>
    <property type="molecule type" value="Genomic_DNA"/>
</dbReference>
<dbReference type="OrthoDB" id="2514702at2"/>
<keyword evidence="3" id="KW-0418">Kinase</keyword>
<keyword evidence="4" id="KW-1185">Reference proteome</keyword>
<keyword evidence="3" id="KW-0808">Transferase</keyword>
<evidence type="ECO:0000313" key="4">
    <source>
        <dbReference type="Proteomes" id="UP000285575"/>
    </source>
</evidence>
<keyword evidence="1" id="KW-0472">Membrane</keyword>
<keyword evidence="1" id="KW-1133">Transmembrane helix</keyword>
<dbReference type="Proteomes" id="UP000285575">
    <property type="component" value="Unassembled WGS sequence"/>
</dbReference>
<dbReference type="PANTHER" id="PTHR34220:SF7">
    <property type="entry name" value="SENSOR HISTIDINE KINASE YPDA"/>
    <property type="match status" value="1"/>
</dbReference>
<protein>
    <submittedName>
        <fullName evidence="3">Sensor histidine kinase</fullName>
    </submittedName>
</protein>
<dbReference type="Gene3D" id="3.30.565.10">
    <property type="entry name" value="Histidine kinase-like ATPase, C-terminal domain"/>
    <property type="match status" value="1"/>
</dbReference>
<feature type="transmembrane region" description="Helical" evidence="1">
    <location>
        <begin position="95"/>
        <end position="115"/>
    </location>
</feature>
<accession>A0A437RCA7</accession>
<name>A0A437RCA7_9BURK</name>
<dbReference type="AlphaFoldDB" id="A0A437RCA7"/>
<evidence type="ECO:0000313" key="3">
    <source>
        <dbReference type="EMBL" id="RVU44419.1"/>
    </source>
</evidence>
<dbReference type="PANTHER" id="PTHR34220">
    <property type="entry name" value="SENSOR HISTIDINE KINASE YPDA"/>
    <property type="match status" value="1"/>
</dbReference>
<reference evidence="3 4" key="1">
    <citation type="submission" date="2019-01" db="EMBL/GenBank/DDBJ databases">
        <authorList>
            <person name="Chen W.-M."/>
        </authorList>
    </citation>
    <scope>NUCLEOTIDE SEQUENCE [LARGE SCALE GENOMIC DNA]</scope>
    <source>
        <strain evidence="3 4">KYPY4</strain>
    </source>
</reference>
<sequence length="387" mass="41676">MPAMAAAPTSAHPAAPHVAGAAAGPGEGRLWGVYAGLCLLSWLLYAVAGGEAQRGDWRWLEGAYEATWNLGPPMVLGLAGLPWARWLAARRAGPLAAFGWHVLGALLFVAGWQLLDFAGAWFFFGIEHAQATFEQRVLWRAAWGVFIYVALVLGFGGALAARSAHRAALAAARAEAALVRAELAAISGKLNPHFLFNTLNSLLMLTRRDAAAAEQTLLRFSRMMRYVLETHRGAADRVTLQEELDFVRDYLELEALRLGERLRVDWQVDPALLNEPIPPLTLQPLVENCIVHGIAPQRAGGTVRIEALRVPAQGGNEAHLALRVADDGAGCTWPPPPGTVPRSGVGLSALRRRFELDFGGRARLAVQSAPGAGFRVEILIPCSELHA</sequence>
<evidence type="ECO:0000256" key="1">
    <source>
        <dbReference type="SAM" id="Phobius"/>
    </source>
</evidence>
<dbReference type="InterPro" id="IPR050640">
    <property type="entry name" value="Bact_2-comp_sensor_kinase"/>
</dbReference>
<dbReference type="GO" id="GO:0016020">
    <property type="term" value="C:membrane"/>
    <property type="evidence" value="ECO:0007669"/>
    <property type="project" value="InterPro"/>
</dbReference>
<comment type="caution">
    <text evidence="3">The sequence shown here is derived from an EMBL/GenBank/DDBJ whole genome shotgun (WGS) entry which is preliminary data.</text>
</comment>
<proteinExistence type="predicted"/>
<dbReference type="SUPFAM" id="SSF55874">
    <property type="entry name" value="ATPase domain of HSP90 chaperone/DNA topoisomerase II/histidine kinase"/>
    <property type="match status" value="1"/>
</dbReference>
<feature type="transmembrane region" description="Helical" evidence="1">
    <location>
        <begin position="31"/>
        <end position="48"/>
    </location>
</feature>